<evidence type="ECO:0000256" key="8">
    <source>
        <dbReference type="ARBA" id="ARBA00022919"/>
    </source>
</evidence>
<evidence type="ECO:0000256" key="7">
    <source>
        <dbReference type="ARBA" id="ARBA00022898"/>
    </source>
</evidence>
<name>A0A7S2U1Z3_9EUKA</name>
<gene>
    <name evidence="18" type="ORF">LSP00402_LOCUS20739</name>
</gene>
<dbReference type="InterPro" id="IPR002129">
    <property type="entry name" value="PyrdxlP-dep_de-COase"/>
</dbReference>
<dbReference type="GO" id="GO:0030149">
    <property type="term" value="P:sphingolipid catabolic process"/>
    <property type="evidence" value="ECO:0007669"/>
    <property type="project" value="TreeGrafter"/>
</dbReference>
<dbReference type="GO" id="GO:0008117">
    <property type="term" value="F:sphinganine-1-phosphate aldolase activity"/>
    <property type="evidence" value="ECO:0007669"/>
    <property type="project" value="UniProtKB-EC"/>
</dbReference>
<comment type="pathway">
    <text evidence="4">Sphingolipid metabolism.</text>
</comment>
<dbReference type="Gene3D" id="6.10.140.2150">
    <property type="match status" value="1"/>
</dbReference>
<evidence type="ECO:0000256" key="16">
    <source>
        <dbReference type="PIRSR" id="PIRSR602129-50"/>
    </source>
</evidence>
<keyword evidence="12 17" id="KW-0456">Lyase</keyword>
<evidence type="ECO:0000256" key="9">
    <source>
        <dbReference type="ARBA" id="ARBA00022989"/>
    </source>
</evidence>
<evidence type="ECO:0000256" key="3">
    <source>
        <dbReference type="ARBA" id="ARBA00004760"/>
    </source>
</evidence>
<keyword evidence="9" id="KW-1133">Transmembrane helix</keyword>
<keyword evidence="8" id="KW-0746">Sphingolipid metabolism</keyword>
<dbReference type="Pfam" id="PF00282">
    <property type="entry name" value="Pyridoxal_deC"/>
    <property type="match status" value="1"/>
</dbReference>
<dbReference type="InterPro" id="IPR015424">
    <property type="entry name" value="PyrdxlP-dep_Trfase"/>
</dbReference>
<dbReference type="GO" id="GO:0019752">
    <property type="term" value="P:carboxylic acid metabolic process"/>
    <property type="evidence" value="ECO:0007669"/>
    <property type="project" value="InterPro"/>
</dbReference>
<dbReference type="PANTHER" id="PTHR42735">
    <property type="match status" value="1"/>
</dbReference>
<accession>A0A7S2U1Z3</accession>
<evidence type="ECO:0000256" key="2">
    <source>
        <dbReference type="ARBA" id="ARBA00004389"/>
    </source>
</evidence>
<comment type="similarity">
    <text evidence="13">Belongs to the group II decarboxylase family. Sphingosine-1-phosphate lyase subfamily.</text>
</comment>
<dbReference type="Gene3D" id="3.90.1150.10">
    <property type="entry name" value="Aspartate Aminotransferase, domain 1"/>
    <property type="match status" value="1"/>
</dbReference>
<evidence type="ECO:0000256" key="1">
    <source>
        <dbReference type="ARBA" id="ARBA00001933"/>
    </source>
</evidence>
<dbReference type="EC" id="4.1.2.27" evidence="14"/>
<dbReference type="GO" id="GO:0005789">
    <property type="term" value="C:endoplasmic reticulum membrane"/>
    <property type="evidence" value="ECO:0007669"/>
    <property type="project" value="UniProtKB-SubCell"/>
</dbReference>
<evidence type="ECO:0000256" key="14">
    <source>
        <dbReference type="ARBA" id="ARBA00038965"/>
    </source>
</evidence>
<evidence type="ECO:0000256" key="15">
    <source>
        <dbReference type="ARBA" id="ARBA00042568"/>
    </source>
</evidence>
<keyword evidence="7 16" id="KW-0663">Pyridoxal phosphate</keyword>
<dbReference type="SUPFAM" id="SSF53383">
    <property type="entry name" value="PLP-dependent transferases"/>
    <property type="match status" value="1"/>
</dbReference>
<dbReference type="InterPro" id="IPR050477">
    <property type="entry name" value="GrpII_AminoAcid_Decarb"/>
</dbReference>
<organism evidence="18">
    <name type="scientific">Lotharella oceanica</name>
    <dbReference type="NCBI Taxonomy" id="641309"/>
    <lineage>
        <taxon>Eukaryota</taxon>
        <taxon>Sar</taxon>
        <taxon>Rhizaria</taxon>
        <taxon>Cercozoa</taxon>
        <taxon>Chlorarachniophyceae</taxon>
        <taxon>Lotharella</taxon>
    </lineage>
</organism>
<sequence length="551" mass="60469">MESLKSYINRKLKGDEPWKIVLKTIVASSAVYGTGCLISEIRENGIGETVLAIAKNTPIIKDILEKEMAKVKAEAEDMALTSKEVLEYKVNSELPSKGISREELMKDLIKWEEIERSKYSRGQTSGTVYHGDRSMADFAGDVMKMFCLANPLHPSTFPFVQKMEAEVVAMTLKMFQGTTKEHCGLTTSGGTESILMAMKAYREKGYAKGIRRPEIIACVTVHAAFDKAADYFGMKLVHVPFDPKSYQADICAIKNAVTSSTVVIVCSAPCYAQGIIDPVEEVASFIEENDLDVGLHVDCCLGGFLAPFVRMMDERKGLPKFDFSVKQVTSISADTHKYGYSPKGTSVLMYASRALRRMQYFTAPKWTGGIYATPSAAGSRPGGVIAATWAVMMHMGLEGYMDASREIMQTADTIKKGIASIDGLEVMGNPQLSVVGIRSTNPDLNIYAVAYSMGHDKGREWELNSLQNPSCIHICCTYMHKGLGPKFVDDLRGAVKDVLENKEYYAKKSSVAIYGTTKSAPGSLVGETSKAFIDALFKLPKRKPEETKSSS</sequence>
<keyword evidence="5" id="KW-0812">Transmembrane</keyword>
<dbReference type="InterPro" id="IPR015422">
    <property type="entry name" value="PyrdxlP-dep_Trfase_small"/>
</dbReference>
<evidence type="ECO:0000256" key="13">
    <source>
        <dbReference type="ARBA" id="ARBA00038302"/>
    </source>
</evidence>
<dbReference type="EMBL" id="HBHP01033685">
    <property type="protein sequence ID" value="CAD9776725.1"/>
    <property type="molecule type" value="Transcribed_RNA"/>
</dbReference>
<keyword evidence="11" id="KW-0472">Membrane</keyword>
<evidence type="ECO:0000256" key="4">
    <source>
        <dbReference type="ARBA" id="ARBA00004991"/>
    </source>
</evidence>
<dbReference type="PANTHER" id="PTHR42735:SF6">
    <property type="entry name" value="SPHINGOSINE-1-PHOSPHATE LYASE 1"/>
    <property type="match status" value="1"/>
</dbReference>
<dbReference type="GO" id="GO:0030170">
    <property type="term" value="F:pyridoxal phosphate binding"/>
    <property type="evidence" value="ECO:0007669"/>
    <property type="project" value="InterPro"/>
</dbReference>
<evidence type="ECO:0000256" key="12">
    <source>
        <dbReference type="ARBA" id="ARBA00023239"/>
    </source>
</evidence>
<evidence type="ECO:0000256" key="17">
    <source>
        <dbReference type="RuleBase" id="RU000382"/>
    </source>
</evidence>
<dbReference type="InterPro" id="IPR015421">
    <property type="entry name" value="PyrdxlP-dep_Trfase_major"/>
</dbReference>
<protein>
    <recommendedName>
        <fullName evidence="14">sphinganine-1-phosphate aldolase</fullName>
        <ecNumber evidence="14">4.1.2.27</ecNumber>
    </recommendedName>
    <alternativeName>
        <fullName evidence="15">Sphingosine-1-phosphate aldolase</fullName>
    </alternativeName>
</protein>
<dbReference type="AlphaFoldDB" id="A0A7S2U1Z3"/>
<comment type="cofactor">
    <cofactor evidence="1 16 17">
        <name>pyridoxal 5'-phosphate</name>
        <dbReference type="ChEBI" id="CHEBI:597326"/>
    </cofactor>
</comment>
<feature type="modified residue" description="N6-(pyridoxal phosphate)lysine" evidence="16">
    <location>
        <position position="337"/>
    </location>
</feature>
<evidence type="ECO:0000256" key="6">
    <source>
        <dbReference type="ARBA" id="ARBA00022824"/>
    </source>
</evidence>
<keyword evidence="6" id="KW-0256">Endoplasmic reticulum</keyword>
<proteinExistence type="inferred from homology"/>
<comment type="subcellular location">
    <subcellularLocation>
        <location evidence="2">Endoplasmic reticulum membrane</location>
        <topology evidence="2">Single-pass membrane protein</topology>
    </subcellularLocation>
</comment>
<dbReference type="FunFam" id="3.40.640.10:FF:000020">
    <property type="entry name" value="sphingosine-1-phosphate lyase 1"/>
    <property type="match status" value="1"/>
</dbReference>
<reference evidence="18" key="1">
    <citation type="submission" date="2021-01" db="EMBL/GenBank/DDBJ databases">
        <authorList>
            <person name="Corre E."/>
            <person name="Pelletier E."/>
            <person name="Niang G."/>
            <person name="Scheremetjew M."/>
            <person name="Finn R."/>
            <person name="Kale V."/>
            <person name="Holt S."/>
            <person name="Cochrane G."/>
            <person name="Meng A."/>
            <person name="Brown T."/>
            <person name="Cohen L."/>
        </authorList>
    </citation>
    <scope>NUCLEOTIDE SEQUENCE</scope>
    <source>
        <strain evidence="18">CCMP622</strain>
    </source>
</reference>
<evidence type="ECO:0000256" key="11">
    <source>
        <dbReference type="ARBA" id="ARBA00023136"/>
    </source>
</evidence>
<dbReference type="Gene3D" id="3.40.640.10">
    <property type="entry name" value="Type I PLP-dependent aspartate aminotransferase-like (Major domain)"/>
    <property type="match status" value="1"/>
</dbReference>
<comment type="pathway">
    <text evidence="3">Lipid metabolism; sphingolipid metabolism.</text>
</comment>
<evidence type="ECO:0000313" key="18">
    <source>
        <dbReference type="EMBL" id="CAD9776725.1"/>
    </source>
</evidence>
<evidence type="ECO:0000256" key="10">
    <source>
        <dbReference type="ARBA" id="ARBA00023098"/>
    </source>
</evidence>
<keyword evidence="10" id="KW-0443">Lipid metabolism</keyword>
<evidence type="ECO:0000256" key="5">
    <source>
        <dbReference type="ARBA" id="ARBA00022692"/>
    </source>
</evidence>